<proteinExistence type="predicted"/>
<sequence length="61" mass="6765">MASTNQKSSSQRHFTFMKTHFAPKSPILGERDSSVDELDNVSVTNVSLSVFIYQTVEANSV</sequence>
<dbReference type="InParanoid" id="G2YHA2"/>
<organism evidence="1 2">
    <name type="scientific">Botryotinia fuckeliana (strain T4)</name>
    <name type="common">Noble rot fungus</name>
    <name type="synonym">Botrytis cinerea</name>
    <dbReference type="NCBI Taxonomy" id="999810"/>
    <lineage>
        <taxon>Eukaryota</taxon>
        <taxon>Fungi</taxon>
        <taxon>Dikarya</taxon>
        <taxon>Ascomycota</taxon>
        <taxon>Pezizomycotina</taxon>
        <taxon>Leotiomycetes</taxon>
        <taxon>Helotiales</taxon>
        <taxon>Sclerotiniaceae</taxon>
        <taxon>Botrytis</taxon>
    </lineage>
</organism>
<dbReference type="Proteomes" id="UP000008177">
    <property type="component" value="Unplaced contigs"/>
</dbReference>
<accession>G2YHA2</accession>
<evidence type="ECO:0000313" key="2">
    <source>
        <dbReference type="Proteomes" id="UP000008177"/>
    </source>
</evidence>
<name>G2YHA2_BOTF4</name>
<evidence type="ECO:0000313" key="1">
    <source>
        <dbReference type="EMBL" id="CCD34919.1"/>
    </source>
</evidence>
<reference evidence="2" key="1">
    <citation type="journal article" date="2011" name="PLoS Genet.">
        <title>Genomic analysis of the necrotrophic fungal pathogens Sclerotinia sclerotiorum and Botrytis cinerea.</title>
        <authorList>
            <person name="Amselem J."/>
            <person name="Cuomo C.A."/>
            <person name="van Kan J.A."/>
            <person name="Viaud M."/>
            <person name="Benito E.P."/>
            <person name="Couloux A."/>
            <person name="Coutinho P.M."/>
            <person name="de Vries R.P."/>
            <person name="Dyer P.S."/>
            <person name="Fillinger S."/>
            <person name="Fournier E."/>
            <person name="Gout L."/>
            <person name="Hahn M."/>
            <person name="Kohn L."/>
            <person name="Lapalu N."/>
            <person name="Plummer K.M."/>
            <person name="Pradier J.M."/>
            <person name="Quevillon E."/>
            <person name="Sharon A."/>
            <person name="Simon A."/>
            <person name="ten Have A."/>
            <person name="Tudzynski B."/>
            <person name="Tudzynski P."/>
            <person name="Wincker P."/>
            <person name="Andrew M."/>
            <person name="Anthouard V."/>
            <person name="Beever R.E."/>
            <person name="Beffa R."/>
            <person name="Benoit I."/>
            <person name="Bouzid O."/>
            <person name="Brault B."/>
            <person name="Chen Z."/>
            <person name="Choquer M."/>
            <person name="Collemare J."/>
            <person name="Cotton P."/>
            <person name="Danchin E.G."/>
            <person name="Da Silva C."/>
            <person name="Gautier A."/>
            <person name="Giraud C."/>
            <person name="Giraud T."/>
            <person name="Gonzalez C."/>
            <person name="Grossetete S."/>
            <person name="Guldener U."/>
            <person name="Henrissat B."/>
            <person name="Howlett B.J."/>
            <person name="Kodira C."/>
            <person name="Kretschmer M."/>
            <person name="Lappartient A."/>
            <person name="Leroch M."/>
            <person name="Levis C."/>
            <person name="Mauceli E."/>
            <person name="Neuveglise C."/>
            <person name="Oeser B."/>
            <person name="Pearson M."/>
            <person name="Poulain J."/>
            <person name="Poussereau N."/>
            <person name="Quesneville H."/>
            <person name="Rascle C."/>
            <person name="Schumacher J."/>
            <person name="Segurens B."/>
            <person name="Sexton A."/>
            <person name="Silva E."/>
            <person name="Sirven C."/>
            <person name="Soanes D.M."/>
            <person name="Talbot N.J."/>
            <person name="Templeton M."/>
            <person name="Yandava C."/>
            <person name="Yarden O."/>
            <person name="Zeng Q."/>
            <person name="Rollins J.A."/>
            <person name="Lebrun M.H."/>
            <person name="Dickman M."/>
        </authorList>
    </citation>
    <scope>NUCLEOTIDE SEQUENCE [LARGE SCALE GENOMIC DNA]</scope>
    <source>
        <strain evidence="2">T4</strain>
    </source>
</reference>
<protein>
    <submittedName>
        <fullName evidence="1">Uncharacterized protein</fullName>
    </submittedName>
</protein>
<gene>
    <name evidence="1" type="ORF">BofuT4_uP021550.1</name>
</gene>
<dbReference type="EMBL" id="FQ790335">
    <property type="protein sequence ID" value="CCD34919.1"/>
    <property type="molecule type" value="Genomic_DNA"/>
</dbReference>
<dbReference type="AlphaFoldDB" id="G2YHA2"/>
<dbReference type="HOGENOM" id="CLU_2922379_0_0_1"/>